<dbReference type="PANTHER" id="PTHR33734">
    <property type="entry name" value="LYSM DOMAIN-CONTAINING GPI-ANCHORED PROTEIN 2"/>
    <property type="match status" value="1"/>
</dbReference>
<dbReference type="InterPro" id="IPR018392">
    <property type="entry name" value="LysM"/>
</dbReference>
<feature type="domain" description="LysM" evidence="6">
    <location>
        <begin position="30"/>
        <end position="75"/>
    </location>
</feature>
<dbReference type="SUPFAM" id="SSF54001">
    <property type="entry name" value="Cysteine proteinases"/>
    <property type="match status" value="1"/>
</dbReference>
<evidence type="ECO:0000259" key="6">
    <source>
        <dbReference type="PROSITE" id="PS51782"/>
    </source>
</evidence>
<feature type="compositionally biased region" description="Low complexity" evidence="4">
    <location>
        <begin position="336"/>
        <end position="369"/>
    </location>
</feature>
<keyword evidence="1" id="KW-0732">Signal</keyword>
<evidence type="ECO:0000256" key="2">
    <source>
        <dbReference type="ARBA" id="ARBA00022801"/>
    </source>
</evidence>
<organism evidence="7 8">
    <name type="scientific">Ligilactobacillus salitolerans</name>
    <dbReference type="NCBI Taxonomy" id="1808352"/>
    <lineage>
        <taxon>Bacteria</taxon>
        <taxon>Bacillati</taxon>
        <taxon>Bacillota</taxon>
        <taxon>Bacilli</taxon>
        <taxon>Lactobacillales</taxon>
        <taxon>Lactobacillaceae</taxon>
        <taxon>Ligilactobacillus</taxon>
    </lineage>
</organism>
<dbReference type="AlphaFoldDB" id="A0A401IVA0"/>
<evidence type="ECO:0000313" key="7">
    <source>
        <dbReference type="EMBL" id="GBG95473.1"/>
    </source>
</evidence>
<keyword evidence="8" id="KW-1185">Reference proteome</keyword>
<feature type="domain" description="LysM" evidence="6">
    <location>
        <begin position="232"/>
        <end position="276"/>
    </location>
</feature>
<dbReference type="InterPro" id="IPR036779">
    <property type="entry name" value="LysM_dom_sf"/>
</dbReference>
<evidence type="ECO:0000256" key="4">
    <source>
        <dbReference type="SAM" id="MobiDB-lite"/>
    </source>
</evidence>
<dbReference type="Proteomes" id="UP000286848">
    <property type="component" value="Unassembled WGS sequence"/>
</dbReference>
<feature type="compositionally biased region" description="Low complexity" evidence="4">
    <location>
        <begin position="156"/>
        <end position="166"/>
    </location>
</feature>
<protein>
    <submittedName>
        <fullName evidence="7">Hypothetical secreted protein</fullName>
    </submittedName>
</protein>
<dbReference type="CDD" id="cd00118">
    <property type="entry name" value="LysM"/>
    <property type="match status" value="3"/>
</dbReference>
<gene>
    <name evidence="7" type="ORF">LFYK43_19320</name>
</gene>
<feature type="domain" description="Peptidase C51" evidence="5">
    <location>
        <begin position="361"/>
        <end position="490"/>
    </location>
</feature>
<dbReference type="PROSITE" id="PS51782">
    <property type="entry name" value="LYSM"/>
    <property type="match status" value="3"/>
</dbReference>
<dbReference type="SMART" id="SM00257">
    <property type="entry name" value="LysM"/>
    <property type="match status" value="3"/>
</dbReference>
<feature type="domain" description="LysM" evidence="6">
    <location>
        <begin position="101"/>
        <end position="145"/>
    </location>
</feature>
<feature type="compositionally biased region" description="Low complexity" evidence="4">
    <location>
        <begin position="183"/>
        <end position="203"/>
    </location>
</feature>
<feature type="region of interest" description="Disordered" evidence="4">
    <location>
        <begin position="276"/>
        <end position="377"/>
    </location>
</feature>
<evidence type="ECO:0000313" key="8">
    <source>
        <dbReference type="Proteomes" id="UP000286848"/>
    </source>
</evidence>
<dbReference type="InterPro" id="IPR038765">
    <property type="entry name" value="Papain-like_cys_pep_sf"/>
</dbReference>
<keyword evidence="3" id="KW-0961">Cell wall biogenesis/degradation</keyword>
<dbReference type="SUPFAM" id="SSF54106">
    <property type="entry name" value="LysM domain"/>
    <property type="match status" value="3"/>
</dbReference>
<comment type="caution">
    <text evidence="7">The sequence shown here is derived from an EMBL/GenBank/DDBJ whole genome shotgun (WGS) entry which is preliminary data.</text>
</comment>
<dbReference type="GO" id="GO:0071555">
    <property type="term" value="P:cell wall organization"/>
    <property type="evidence" value="ECO:0007669"/>
    <property type="project" value="UniProtKB-KW"/>
</dbReference>
<name>A0A401IVA0_9LACO</name>
<evidence type="ECO:0000259" key="5">
    <source>
        <dbReference type="PROSITE" id="PS50911"/>
    </source>
</evidence>
<evidence type="ECO:0000256" key="3">
    <source>
        <dbReference type="ARBA" id="ARBA00023316"/>
    </source>
</evidence>
<dbReference type="PRINTS" id="PR01852">
    <property type="entry name" value="SIBAPROTEIN"/>
</dbReference>
<sequence>MEQKAQKLLFGTVGAAGLFLAGANTASANTIHKITANDTVWGLSQKYGISVKSIEELNQIDAHSHLIYTGKTIQIPDKGQTAHKTTVKQTAAKQDNETATSTYQVKAGDSLWSIAQSLGTSVGSLRSLNASLKTTIIIPGQTLNVKGNVKAQTQAPAVKATATTPAQGSTPSVSSNSQKQTETKAAPEVNAAATPAKTTQTAQESSQPVKAQSQPQTQTKTVVEPKISANHTSHQVIAGESLYTIAQDYGVSIDSLREANGLNNAAALQVGQTLTVNDPTKDPSAAQAQQSTVNQTANSNTQQVSAAQTNNSSRAVSSTVQTAQKTTSQAPKTNNVVAKKTSSASTATTSSTSSAAKTTTVSQTTTSQTHGNGYQPSGNTYAWGQCTWYAKNRASWAGNYWGNGGQWDSSARQQGFTVNNQPAVGSLVVFHPGQSVGGQWTADSWAGHVAYVESVNGNTITISQGGMGFSNPGGPNYQTITNASQYNYIHQ</sequence>
<dbReference type="GO" id="GO:0016787">
    <property type="term" value="F:hydrolase activity"/>
    <property type="evidence" value="ECO:0007669"/>
    <property type="project" value="UniProtKB-KW"/>
</dbReference>
<dbReference type="Pfam" id="PF05257">
    <property type="entry name" value="CHAP"/>
    <property type="match status" value="1"/>
</dbReference>
<dbReference type="RefSeq" id="WP_369692912.1">
    <property type="nucleotide sequence ID" value="NZ_BFFP01000037.1"/>
</dbReference>
<dbReference type="EMBL" id="BFFP01000037">
    <property type="protein sequence ID" value="GBG95473.1"/>
    <property type="molecule type" value="Genomic_DNA"/>
</dbReference>
<feature type="compositionally biased region" description="Polar residues" evidence="4">
    <location>
        <begin position="204"/>
        <end position="221"/>
    </location>
</feature>
<keyword evidence="2" id="KW-0378">Hydrolase</keyword>
<feature type="compositionally biased region" description="Polar residues" evidence="4">
    <location>
        <begin position="167"/>
        <end position="180"/>
    </location>
</feature>
<dbReference type="Pfam" id="PF01476">
    <property type="entry name" value="LysM"/>
    <property type="match status" value="3"/>
</dbReference>
<reference evidence="7 8" key="1">
    <citation type="journal article" date="2019" name="Int. J. Syst. Evol. Microbiol.">
        <title>Lactobacillus salitolerans sp. nov., a novel lactic acid bacterium isolated from spent mushroom substrates.</title>
        <authorList>
            <person name="Tohno M."/>
            <person name="Tanizawa Y."/>
            <person name="Kojima Y."/>
            <person name="Sakamoto M."/>
            <person name="Nakamura Y."/>
            <person name="Ohkuma M."/>
            <person name="Kobayashi H."/>
        </authorList>
    </citation>
    <scope>NUCLEOTIDE SEQUENCE [LARGE SCALE GENOMIC DNA]</scope>
    <source>
        <strain evidence="7 8">YK43</strain>
    </source>
</reference>
<dbReference type="PANTHER" id="PTHR33734:SF22">
    <property type="entry name" value="MEMBRANE-BOUND LYTIC MUREIN TRANSGLYCOSYLASE D"/>
    <property type="match status" value="1"/>
</dbReference>
<proteinExistence type="predicted"/>
<evidence type="ECO:0000256" key="1">
    <source>
        <dbReference type="ARBA" id="ARBA00022729"/>
    </source>
</evidence>
<dbReference type="Gene3D" id="3.10.350.10">
    <property type="entry name" value="LysM domain"/>
    <property type="match status" value="3"/>
</dbReference>
<feature type="compositionally biased region" description="Polar residues" evidence="4">
    <location>
        <begin position="286"/>
        <end position="335"/>
    </location>
</feature>
<dbReference type="PROSITE" id="PS50911">
    <property type="entry name" value="CHAP"/>
    <property type="match status" value="1"/>
</dbReference>
<dbReference type="InterPro" id="IPR007921">
    <property type="entry name" value="CHAP_dom"/>
</dbReference>
<dbReference type="Gene3D" id="3.90.1720.10">
    <property type="entry name" value="endopeptidase domain like (from Nostoc punctiforme)"/>
    <property type="match status" value="1"/>
</dbReference>
<dbReference type="InterPro" id="IPR009148">
    <property type="entry name" value="PcsB-like"/>
</dbReference>
<accession>A0A401IVA0</accession>
<feature type="region of interest" description="Disordered" evidence="4">
    <location>
        <begin position="156"/>
        <end position="227"/>
    </location>
</feature>
<dbReference type="GO" id="GO:0008932">
    <property type="term" value="F:lytic endotransglycosylase activity"/>
    <property type="evidence" value="ECO:0007669"/>
    <property type="project" value="TreeGrafter"/>
</dbReference>